<dbReference type="GO" id="GO:0016020">
    <property type="term" value="C:membrane"/>
    <property type="evidence" value="ECO:0007669"/>
    <property type="project" value="InterPro"/>
</dbReference>
<evidence type="ECO:0000259" key="2">
    <source>
        <dbReference type="PROSITE" id="PS50885"/>
    </source>
</evidence>
<evidence type="ECO:0000313" key="3">
    <source>
        <dbReference type="EMBL" id="ETW76500.1"/>
    </source>
</evidence>
<reference evidence="3 4" key="1">
    <citation type="journal article" date="2012" name="New Phytol.">
        <title>Insight into trade-off between wood decay and parasitism from the genome of a fungal forest pathogen.</title>
        <authorList>
            <person name="Olson A."/>
            <person name="Aerts A."/>
            <person name="Asiegbu F."/>
            <person name="Belbahri L."/>
            <person name="Bouzid O."/>
            <person name="Broberg A."/>
            <person name="Canback B."/>
            <person name="Coutinho P.M."/>
            <person name="Cullen D."/>
            <person name="Dalman K."/>
            <person name="Deflorio G."/>
            <person name="van Diepen L.T."/>
            <person name="Dunand C."/>
            <person name="Duplessis S."/>
            <person name="Durling M."/>
            <person name="Gonthier P."/>
            <person name="Grimwood J."/>
            <person name="Fossdal C.G."/>
            <person name="Hansson D."/>
            <person name="Henrissat B."/>
            <person name="Hietala A."/>
            <person name="Himmelstrand K."/>
            <person name="Hoffmeister D."/>
            <person name="Hogberg N."/>
            <person name="James T.Y."/>
            <person name="Karlsson M."/>
            <person name="Kohler A."/>
            <person name="Kues U."/>
            <person name="Lee Y.H."/>
            <person name="Lin Y.C."/>
            <person name="Lind M."/>
            <person name="Lindquist E."/>
            <person name="Lombard V."/>
            <person name="Lucas S."/>
            <person name="Lunden K."/>
            <person name="Morin E."/>
            <person name="Murat C."/>
            <person name="Park J."/>
            <person name="Raffaello T."/>
            <person name="Rouze P."/>
            <person name="Salamov A."/>
            <person name="Schmutz J."/>
            <person name="Solheim H."/>
            <person name="Stahlberg J."/>
            <person name="Velez H."/>
            <person name="de Vries R.P."/>
            <person name="Wiebenga A."/>
            <person name="Woodward S."/>
            <person name="Yakovlev I."/>
            <person name="Garbelotto M."/>
            <person name="Martin F."/>
            <person name="Grigoriev I.V."/>
            <person name="Stenlid J."/>
        </authorList>
    </citation>
    <scope>NUCLEOTIDE SEQUENCE [LARGE SCALE GENOMIC DNA]</scope>
    <source>
        <strain evidence="3 4">TC 32-1</strain>
    </source>
</reference>
<dbReference type="RefSeq" id="XP_009551394.1">
    <property type="nucleotide sequence ID" value="XM_009553099.1"/>
</dbReference>
<gene>
    <name evidence="3" type="ORF">HETIRDRAFT_105960</name>
</gene>
<keyword evidence="4" id="KW-1185">Reference proteome</keyword>
<accession>W4JTR6</accession>
<feature type="region of interest" description="Disordered" evidence="1">
    <location>
        <begin position="302"/>
        <end position="323"/>
    </location>
</feature>
<dbReference type="PROSITE" id="PS50885">
    <property type="entry name" value="HAMP"/>
    <property type="match status" value="1"/>
</dbReference>
<dbReference type="AlphaFoldDB" id="W4JTR6"/>
<dbReference type="InterPro" id="IPR003660">
    <property type="entry name" value="HAMP_dom"/>
</dbReference>
<dbReference type="KEGG" id="hir:HETIRDRAFT_105960"/>
<evidence type="ECO:0000256" key="1">
    <source>
        <dbReference type="SAM" id="MobiDB-lite"/>
    </source>
</evidence>
<feature type="compositionally biased region" description="Low complexity" evidence="1">
    <location>
        <begin position="305"/>
        <end position="323"/>
    </location>
</feature>
<feature type="region of interest" description="Disordered" evidence="1">
    <location>
        <begin position="414"/>
        <end position="439"/>
    </location>
</feature>
<dbReference type="InParanoid" id="W4JTR6"/>
<organism evidence="3 4">
    <name type="scientific">Heterobasidion irregulare (strain TC 32-1)</name>
    <dbReference type="NCBI Taxonomy" id="747525"/>
    <lineage>
        <taxon>Eukaryota</taxon>
        <taxon>Fungi</taxon>
        <taxon>Dikarya</taxon>
        <taxon>Basidiomycota</taxon>
        <taxon>Agaricomycotina</taxon>
        <taxon>Agaricomycetes</taxon>
        <taxon>Russulales</taxon>
        <taxon>Bondarzewiaceae</taxon>
        <taxon>Heterobasidion</taxon>
        <taxon>Heterobasidion annosum species complex</taxon>
    </lineage>
</organism>
<dbReference type="EMBL" id="KI925464">
    <property type="protein sequence ID" value="ETW76500.1"/>
    <property type="molecule type" value="Genomic_DNA"/>
</dbReference>
<feature type="domain" description="HAMP" evidence="2">
    <location>
        <begin position="255"/>
        <end position="307"/>
    </location>
</feature>
<feature type="compositionally biased region" description="Low complexity" evidence="1">
    <location>
        <begin position="428"/>
        <end position="439"/>
    </location>
</feature>
<dbReference type="HOGENOM" id="CLU_569924_0_0_1"/>
<sequence>MIPDFAAIITSISTTGIVHDTLVFWVEVKPLDGHAAGNPDSVKSVKDIADAIAVNSIIQVNKQALFSFRHFEGNIHYAFLMVGAYFTLLEYERPANLTPYVRPAGSLPTSPQKRARSDIRKNIHDDLGDPASIEPEVLYFNEPIFIDRVAGFSPLYLRALDAVAEASVGLFQDFRRPTVFGGPRAIAQPPGERSIGQDMVHSKLLGEQQRYAETQSPFTQNPPMLSVASTVSVFEPGAPNFPTVRSPPMTRSRVRAATEAALRATKEAERLAQSNLSADAVIGAAQEAGRLAQAVLEAVQEEENAQQAESKRSPFSSSSPWTVLSSPLAAESSPINLRGSARAHEYGSLLAPIDIPLDYRAPSTQTMGGIRDEDEPMSYAGASTESLLFNPSTPAIIDEDEPMPLARASTHPLFFPSTPSSSGDVNEGGSTSSAGLTSTSRGLAAPHVVLGSPFDAIPRLALPKDPPALKGSGKKKTRN</sequence>
<proteinExistence type="predicted"/>
<name>W4JTR6_HETIT</name>
<feature type="region of interest" description="Disordered" evidence="1">
    <location>
        <begin position="456"/>
        <end position="479"/>
    </location>
</feature>
<dbReference type="Proteomes" id="UP000030671">
    <property type="component" value="Unassembled WGS sequence"/>
</dbReference>
<protein>
    <recommendedName>
        <fullName evidence="2">HAMP domain-containing protein</fullName>
    </recommendedName>
</protein>
<dbReference type="GO" id="GO:0007165">
    <property type="term" value="P:signal transduction"/>
    <property type="evidence" value="ECO:0007669"/>
    <property type="project" value="InterPro"/>
</dbReference>
<dbReference type="GeneID" id="20666121"/>
<evidence type="ECO:0000313" key="4">
    <source>
        <dbReference type="Proteomes" id="UP000030671"/>
    </source>
</evidence>